<accession>A0A6N9Q733</accession>
<keyword evidence="2" id="KW-1185">Reference proteome</keyword>
<dbReference type="OrthoDB" id="9853569at2"/>
<organism evidence="1 2">
    <name type="scientific">Chengkuizengella marina</name>
    <dbReference type="NCBI Taxonomy" id="2507566"/>
    <lineage>
        <taxon>Bacteria</taxon>
        <taxon>Bacillati</taxon>
        <taxon>Bacillota</taxon>
        <taxon>Bacilli</taxon>
        <taxon>Bacillales</taxon>
        <taxon>Paenibacillaceae</taxon>
        <taxon>Chengkuizengella</taxon>
    </lineage>
</organism>
<evidence type="ECO:0000313" key="1">
    <source>
        <dbReference type="EMBL" id="NBI30444.1"/>
    </source>
</evidence>
<dbReference type="EMBL" id="SIJB01000032">
    <property type="protein sequence ID" value="NBI30444.1"/>
    <property type="molecule type" value="Genomic_DNA"/>
</dbReference>
<sequence>MRGFLMGGLFGAALALYLNKSNNREMLMANMDKMANSLGDMFDTATEKMKEVTFNQMTKNMEGKKDKNFQDFDNGIEQIQDIINEDPKVKAESDKILKENENSITQ</sequence>
<gene>
    <name evidence="1" type="ORF">ERL59_15960</name>
</gene>
<proteinExistence type="predicted"/>
<dbReference type="AlphaFoldDB" id="A0A6N9Q733"/>
<name>A0A6N9Q733_9BACL</name>
<dbReference type="Proteomes" id="UP000448943">
    <property type="component" value="Unassembled WGS sequence"/>
</dbReference>
<dbReference type="RefSeq" id="WP_160647254.1">
    <property type="nucleotide sequence ID" value="NZ_SIJB01000032.1"/>
</dbReference>
<comment type="caution">
    <text evidence="1">The sequence shown here is derived from an EMBL/GenBank/DDBJ whole genome shotgun (WGS) entry which is preliminary data.</text>
</comment>
<protein>
    <submittedName>
        <fullName evidence="1">YtxH domain-containing protein</fullName>
    </submittedName>
</protein>
<reference evidence="1 2" key="1">
    <citation type="submission" date="2019-01" db="EMBL/GenBank/DDBJ databases">
        <title>Chengkuizengella sp. nov., isolated from deep-sea sediment of East Pacific Ocean.</title>
        <authorList>
            <person name="Yang J."/>
            <person name="Lai Q."/>
            <person name="Shao Z."/>
        </authorList>
    </citation>
    <scope>NUCLEOTIDE SEQUENCE [LARGE SCALE GENOMIC DNA]</scope>
    <source>
        <strain evidence="1 2">YPA3-1-1</strain>
    </source>
</reference>
<evidence type="ECO:0000313" key="2">
    <source>
        <dbReference type="Proteomes" id="UP000448943"/>
    </source>
</evidence>